<dbReference type="PROSITE" id="PS50930">
    <property type="entry name" value="HTH_LYTTR"/>
    <property type="match status" value="1"/>
</dbReference>
<dbReference type="SMART" id="SM00448">
    <property type="entry name" value="REC"/>
    <property type="match status" value="1"/>
</dbReference>
<dbReference type="SUPFAM" id="SSF52172">
    <property type="entry name" value="CheY-like"/>
    <property type="match status" value="1"/>
</dbReference>
<dbReference type="PANTHER" id="PTHR37299">
    <property type="entry name" value="TRANSCRIPTIONAL REGULATOR-RELATED"/>
    <property type="match status" value="1"/>
</dbReference>
<keyword evidence="4" id="KW-0238">DNA-binding</keyword>
<protein>
    <submittedName>
        <fullName evidence="4">LytTR family DNA-binding domain-containing protein</fullName>
    </submittedName>
</protein>
<dbReference type="PROSITE" id="PS50110">
    <property type="entry name" value="RESPONSE_REGULATORY"/>
    <property type="match status" value="1"/>
</dbReference>
<dbReference type="PANTHER" id="PTHR37299:SF1">
    <property type="entry name" value="STAGE 0 SPORULATION PROTEIN A HOMOLOG"/>
    <property type="match status" value="1"/>
</dbReference>
<evidence type="ECO:0000313" key="5">
    <source>
        <dbReference type="Proteomes" id="UP001142592"/>
    </source>
</evidence>
<dbReference type="Pfam" id="PF00072">
    <property type="entry name" value="Response_reg"/>
    <property type="match status" value="1"/>
</dbReference>
<dbReference type="GO" id="GO:0003677">
    <property type="term" value="F:DNA binding"/>
    <property type="evidence" value="ECO:0007669"/>
    <property type="project" value="UniProtKB-KW"/>
</dbReference>
<dbReference type="InterPro" id="IPR001789">
    <property type="entry name" value="Sig_transdc_resp-reg_receiver"/>
</dbReference>
<dbReference type="GO" id="GO:0000156">
    <property type="term" value="F:phosphorelay response regulator activity"/>
    <property type="evidence" value="ECO:0007669"/>
    <property type="project" value="InterPro"/>
</dbReference>
<dbReference type="RefSeq" id="WP_039843067.1">
    <property type="nucleotide sequence ID" value="NZ_JAPJUH010000003.1"/>
</dbReference>
<keyword evidence="1" id="KW-0597">Phosphoprotein</keyword>
<feature type="domain" description="Response regulatory" evidence="2">
    <location>
        <begin position="2"/>
        <end position="113"/>
    </location>
</feature>
<evidence type="ECO:0000313" key="4">
    <source>
        <dbReference type="EMBL" id="MCX3264934.1"/>
    </source>
</evidence>
<organism evidence="4 5">
    <name type="scientific">Pedobacter agri</name>
    <dbReference type="NCBI Taxonomy" id="454586"/>
    <lineage>
        <taxon>Bacteria</taxon>
        <taxon>Pseudomonadati</taxon>
        <taxon>Bacteroidota</taxon>
        <taxon>Sphingobacteriia</taxon>
        <taxon>Sphingobacteriales</taxon>
        <taxon>Sphingobacteriaceae</taxon>
        <taxon>Pedobacter</taxon>
    </lineage>
</organism>
<evidence type="ECO:0000256" key="1">
    <source>
        <dbReference type="PROSITE-ProRule" id="PRU00169"/>
    </source>
</evidence>
<sequence length="222" mass="25801">MNCVILDDEPFAHHVLSHYISQHPSMKITAQFRNAVEAFEYLSKNKIDLLFLDIEMPLVNGLDFLKALKDRPKTIFTTAYKEYAFEGFELGVVDYLLKPFSFERFQLAVEKATTQPASSVTQSPLLTFRQKEGYASIKQHEIRYIESEGDYIKIITDKENYLLYHTLKGIILKLEPKLFLQCHRSYLVNLNYMSRMVGENIILTDQTIIPIGQSYKKLIMES</sequence>
<dbReference type="Pfam" id="PF04397">
    <property type="entry name" value="LytTR"/>
    <property type="match status" value="1"/>
</dbReference>
<dbReference type="InterPro" id="IPR046947">
    <property type="entry name" value="LytR-like"/>
</dbReference>
<dbReference type="SMART" id="SM00850">
    <property type="entry name" value="LytTR"/>
    <property type="match status" value="1"/>
</dbReference>
<dbReference type="AlphaFoldDB" id="A0A9X3DC73"/>
<reference evidence="4" key="1">
    <citation type="submission" date="2022-11" db="EMBL/GenBank/DDBJ databases">
        <authorList>
            <person name="Graham C."/>
            <person name="Newman J.D."/>
        </authorList>
    </citation>
    <scope>NUCLEOTIDE SEQUENCE</scope>
    <source>
        <strain evidence="4">DSM 19486</strain>
    </source>
</reference>
<evidence type="ECO:0000259" key="2">
    <source>
        <dbReference type="PROSITE" id="PS50110"/>
    </source>
</evidence>
<dbReference type="Gene3D" id="2.40.50.1020">
    <property type="entry name" value="LytTr DNA-binding domain"/>
    <property type="match status" value="1"/>
</dbReference>
<evidence type="ECO:0000259" key="3">
    <source>
        <dbReference type="PROSITE" id="PS50930"/>
    </source>
</evidence>
<name>A0A9X3DC73_9SPHI</name>
<dbReference type="EMBL" id="JAPJUH010000003">
    <property type="protein sequence ID" value="MCX3264934.1"/>
    <property type="molecule type" value="Genomic_DNA"/>
</dbReference>
<dbReference type="InterPro" id="IPR007492">
    <property type="entry name" value="LytTR_DNA-bd_dom"/>
</dbReference>
<comment type="caution">
    <text evidence="4">The sequence shown here is derived from an EMBL/GenBank/DDBJ whole genome shotgun (WGS) entry which is preliminary data.</text>
</comment>
<feature type="domain" description="HTH LytTR-type" evidence="3">
    <location>
        <begin position="126"/>
        <end position="192"/>
    </location>
</feature>
<accession>A0A9X3DC73</accession>
<dbReference type="InterPro" id="IPR011006">
    <property type="entry name" value="CheY-like_superfamily"/>
</dbReference>
<dbReference type="Proteomes" id="UP001142592">
    <property type="component" value="Unassembled WGS sequence"/>
</dbReference>
<feature type="modified residue" description="4-aspartylphosphate" evidence="1">
    <location>
        <position position="53"/>
    </location>
</feature>
<proteinExistence type="predicted"/>
<keyword evidence="5" id="KW-1185">Reference proteome</keyword>
<dbReference type="Gene3D" id="3.40.50.2300">
    <property type="match status" value="1"/>
</dbReference>
<gene>
    <name evidence="4" type="ORF">OQZ29_09270</name>
</gene>